<dbReference type="Proteomes" id="UP000612362">
    <property type="component" value="Unassembled WGS sequence"/>
</dbReference>
<keyword evidence="7 9" id="KW-0067">ATP-binding</keyword>
<dbReference type="Pfam" id="PF00696">
    <property type="entry name" value="AA_kinase"/>
    <property type="match status" value="1"/>
</dbReference>
<dbReference type="EC" id="2.7.2.8" evidence="9"/>
<dbReference type="GO" id="GO:0005737">
    <property type="term" value="C:cytoplasm"/>
    <property type="evidence" value="ECO:0007669"/>
    <property type="project" value="UniProtKB-SubCell"/>
</dbReference>
<evidence type="ECO:0000256" key="9">
    <source>
        <dbReference type="HAMAP-Rule" id="MF_00082"/>
    </source>
</evidence>
<dbReference type="PANTHER" id="PTHR23342">
    <property type="entry name" value="N-ACETYLGLUTAMATE SYNTHASE"/>
    <property type="match status" value="1"/>
</dbReference>
<evidence type="ECO:0000256" key="7">
    <source>
        <dbReference type="ARBA" id="ARBA00022840"/>
    </source>
</evidence>
<comment type="function">
    <text evidence="9">Catalyzes the ATP-dependent phosphorylation of N-acetyl-L-glutamate.</text>
</comment>
<keyword evidence="2 9" id="KW-0055">Arginine biosynthesis</keyword>
<gene>
    <name evidence="11" type="primary">argB_1</name>
    <name evidence="9" type="synonym">argB</name>
    <name evidence="11" type="ORF">KSX_10340</name>
</gene>
<accession>A0A8J3HVQ3</accession>
<proteinExistence type="inferred from homology"/>
<evidence type="ECO:0000256" key="3">
    <source>
        <dbReference type="ARBA" id="ARBA00022605"/>
    </source>
</evidence>
<keyword evidence="9" id="KW-0963">Cytoplasm</keyword>
<comment type="caution">
    <text evidence="11">The sequence shown here is derived from an EMBL/GenBank/DDBJ whole genome shotgun (WGS) entry which is preliminary data.</text>
</comment>
<comment type="catalytic activity">
    <reaction evidence="8 9">
        <text>N-acetyl-L-glutamate + ATP = N-acetyl-L-glutamyl 5-phosphate + ADP</text>
        <dbReference type="Rhea" id="RHEA:14629"/>
        <dbReference type="ChEBI" id="CHEBI:30616"/>
        <dbReference type="ChEBI" id="CHEBI:44337"/>
        <dbReference type="ChEBI" id="CHEBI:57936"/>
        <dbReference type="ChEBI" id="CHEBI:456216"/>
        <dbReference type="EC" id="2.7.2.8"/>
    </reaction>
</comment>
<keyword evidence="6 9" id="KW-0418">Kinase</keyword>
<evidence type="ECO:0000256" key="6">
    <source>
        <dbReference type="ARBA" id="ARBA00022777"/>
    </source>
</evidence>
<dbReference type="InterPro" id="IPR004662">
    <property type="entry name" value="AcgluKinase_fam"/>
</dbReference>
<evidence type="ECO:0000256" key="4">
    <source>
        <dbReference type="ARBA" id="ARBA00022679"/>
    </source>
</evidence>
<evidence type="ECO:0000313" key="12">
    <source>
        <dbReference type="Proteomes" id="UP000612362"/>
    </source>
</evidence>
<dbReference type="HAMAP" id="MF_00082">
    <property type="entry name" value="ArgB"/>
    <property type="match status" value="1"/>
</dbReference>
<evidence type="ECO:0000256" key="5">
    <source>
        <dbReference type="ARBA" id="ARBA00022741"/>
    </source>
</evidence>
<evidence type="ECO:0000313" key="11">
    <source>
        <dbReference type="EMBL" id="GHO42871.1"/>
    </source>
</evidence>
<comment type="pathway">
    <text evidence="1 9">Amino-acid biosynthesis; L-arginine biosynthesis; N(2)-acetyl-L-ornithine from L-glutamate: step 2/4.</text>
</comment>
<comment type="subcellular location">
    <subcellularLocation>
        <location evidence="9">Cytoplasm</location>
    </subcellularLocation>
</comment>
<keyword evidence="5 9" id="KW-0547">Nucleotide-binding</keyword>
<dbReference type="InterPro" id="IPR041727">
    <property type="entry name" value="NAGK-C"/>
</dbReference>
<feature type="binding site" evidence="9">
    <location>
        <begin position="74"/>
        <end position="75"/>
    </location>
    <ligand>
        <name>substrate</name>
    </ligand>
</feature>
<comment type="similarity">
    <text evidence="9">Belongs to the acetylglutamate kinase family. ArgB subfamily.</text>
</comment>
<dbReference type="AlphaFoldDB" id="A0A8J3HVQ3"/>
<keyword evidence="3 9" id="KW-0028">Amino-acid biosynthesis</keyword>
<dbReference type="InterPro" id="IPR001048">
    <property type="entry name" value="Asp/Glu/Uridylate_kinase"/>
</dbReference>
<dbReference type="GO" id="GO:0003991">
    <property type="term" value="F:acetylglutamate kinase activity"/>
    <property type="evidence" value="ECO:0007669"/>
    <property type="project" value="UniProtKB-UniRule"/>
</dbReference>
<feature type="domain" description="Aspartate/glutamate/uridylate kinase" evidence="10">
    <location>
        <begin position="37"/>
        <end position="266"/>
    </location>
</feature>
<evidence type="ECO:0000256" key="1">
    <source>
        <dbReference type="ARBA" id="ARBA00004828"/>
    </source>
</evidence>
<evidence type="ECO:0000256" key="8">
    <source>
        <dbReference type="ARBA" id="ARBA00048141"/>
    </source>
</evidence>
<dbReference type="SUPFAM" id="SSF53633">
    <property type="entry name" value="Carbamate kinase-like"/>
    <property type="match status" value="1"/>
</dbReference>
<dbReference type="UniPathway" id="UPA00068">
    <property type="reaction ID" value="UER00107"/>
</dbReference>
<sequence>MTIMFDRTPEGDIISDQHLIARVLSEALSYINYLKGKILVFKLGGSMLEHQQEVLQDIIWLHQLGALPVLVHGGGPYINEWLTKLNIPTRFLDGLRVTDAETLEVVRMVLRGQVNQRLVLMLSQMGGKAIGLCGTDGDMVQAHIADERLGYVGEVESVDPASIQGLLEQGFIPVIAPLGQGPDGTCLNINADLVAAHLAGALNAEKLIFLSNVIGICRADGTRISELSDAEARRLIDEGVISGGMIPKVSACLDALAAVPRVHIVDGREPHVLLRELCTDQGAGTMIIR</sequence>
<keyword evidence="4 9" id="KW-0808">Transferase</keyword>
<evidence type="ECO:0000259" key="10">
    <source>
        <dbReference type="Pfam" id="PF00696"/>
    </source>
</evidence>
<dbReference type="RefSeq" id="WP_220192370.1">
    <property type="nucleotide sequence ID" value="NZ_BNJF01000001.1"/>
</dbReference>
<dbReference type="GO" id="GO:0005524">
    <property type="term" value="F:ATP binding"/>
    <property type="evidence" value="ECO:0007669"/>
    <property type="project" value="UniProtKB-UniRule"/>
</dbReference>
<dbReference type="PIRSF" id="PIRSF000728">
    <property type="entry name" value="NAGK"/>
    <property type="match status" value="1"/>
</dbReference>
<keyword evidence="12" id="KW-1185">Reference proteome</keyword>
<protein>
    <recommendedName>
        <fullName evidence="9">Acetylglutamate kinase</fullName>
        <ecNumber evidence="9">2.7.2.8</ecNumber>
    </recommendedName>
    <alternativeName>
        <fullName evidence="9">N-acetyl-L-glutamate 5-phosphotransferase</fullName>
    </alternativeName>
    <alternativeName>
        <fullName evidence="9">NAG kinase</fullName>
        <shortName evidence="9">NAGK</shortName>
    </alternativeName>
</protein>
<reference evidence="11" key="1">
    <citation type="submission" date="2020-10" db="EMBL/GenBank/DDBJ databases">
        <title>Taxonomic study of unclassified bacteria belonging to the class Ktedonobacteria.</title>
        <authorList>
            <person name="Yabe S."/>
            <person name="Wang C.M."/>
            <person name="Zheng Y."/>
            <person name="Sakai Y."/>
            <person name="Cavaletti L."/>
            <person name="Monciardini P."/>
            <person name="Donadio S."/>
        </authorList>
    </citation>
    <scope>NUCLEOTIDE SEQUENCE</scope>
    <source>
        <strain evidence="11">SOSP1-1</strain>
    </source>
</reference>
<dbReference type="FunFam" id="3.40.1160.10:FF:000004">
    <property type="entry name" value="Acetylglutamate kinase"/>
    <property type="match status" value="1"/>
</dbReference>
<dbReference type="PANTHER" id="PTHR23342:SF0">
    <property type="entry name" value="N-ACETYLGLUTAMATE SYNTHASE, MITOCHONDRIAL"/>
    <property type="match status" value="1"/>
</dbReference>
<feature type="binding site" evidence="9">
    <location>
        <position position="96"/>
    </location>
    <ligand>
        <name>substrate</name>
    </ligand>
</feature>
<feature type="site" description="Transition state stabilizer" evidence="9">
    <location>
        <position position="42"/>
    </location>
</feature>
<dbReference type="InterPro" id="IPR036393">
    <property type="entry name" value="AceGlu_kinase-like_sf"/>
</dbReference>
<dbReference type="CDD" id="cd04250">
    <property type="entry name" value="AAK_NAGK-C"/>
    <property type="match status" value="1"/>
</dbReference>
<evidence type="ECO:0000256" key="2">
    <source>
        <dbReference type="ARBA" id="ARBA00022571"/>
    </source>
</evidence>
<dbReference type="NCBIfam" id="TIGR00761">
    <property type="entry name" value="argB"/>
    <property type="match status" value="1"/>
</dbReference>
<dbReference type="GO" id="GO:0042450">
    <property type="term" value="P:L-arginine biosynthetic process via ornithine"/>
    <property type="evidence" value="ECO:0007669"/>
    <property type="project" value="UniProtKB-UniRule"/>
</dbReference>
<organism evidence="11 12">
    <name type="scientific">Ktedonospora formicarum</name>
    <dbReference type="NCBI Taxonomy" id="2778364"/>
    <lineage>
        <taxon>Bacteria</taxon>
        <taxon>Bacillati</taxon>
        <taxon>Chloroflexota</taxon>
        <taxon>Ktedonobacteria</taxon>
        <taxon>Ktedonobacterales</taxon>
        <taxon>Ktedonobacteraceae</taxon>
        <taxon>Ktedonospora</taxon>
    </lineage>
</organism>
<dbReference type="EMBL" id="BNJF01000001">
    <property type="protein sequence ID" value="GHO42871.1"/>
    <property type="molecule type" value="Genomic_DNA"/>
</dbReference>
<feature type="site" description="Transition state stabilizer" evidence="9">
    <location>
        <position position="248"/>
    </location>
</feature>
<dbReference type="Gene3D" id="3.40.1160.10">
    <property type="entry name" value="Acetylglutamate kinase-like"/>
    <property type="match status" value="1"/>
</dbReference>
<feature type="binding site" evidence="9">
    <location>
        <position position="188"/>
    </location>
    <ligand>
        <name>substrate</name>
    </ligand>
</feature>
<dbReference type="InterPro" id="IPR037528">
    <property type="entry name" value="ArgB"/>
</dbReference>
<name>A0A8J3HVQ3_9CHLR</name>